<organism evidence="2 3">
    <name type="scientific">Junco hyemalis</name>
    <name type="common">Dark-eyed junco</name>
    <dbReference type="NCBI Taxonomy" id="40217"/>
    <lineage>
        <taxon>Eukaryota</taxon>
        <taxon>Metazoa</taxon>
        <taxon>Chordata</taxon>
        <taxon>Craniata</taxon>
        <taxon>Vertebrata</taxon>
        <taxon>Euteleostomi</taxon>
        <taxon>Archelosauria</taxon>
        <taxon>Archosauria</taxon>
        <taxon>Dinosauria</taxon>
        <taxon>Saurischia</taxon>
        <taxon>Theropoda</taxon>
        <taxon>Coelurosauria</taxon>
        <taxon>Aves</taxon>
        <taxon>Neognathae</taxon>
        <taxon>Neoaves</taxon>
        <taxon>Telluraves</taxon>
        <taxon>Australaves</taxon>
        <taxon>Passeriformes</taxon>
        <taxon>Passerellidae</taxon>
        <taxon>Junco</taxon>
    </lineage>
</organism>
<sequence>MDGRGASAISPRASLHFPLRFPSRLPPFPPLLFLPFSPQVSLHFPLRFPSHLLLFSTHVCHHFPLRFSSIFPSHFLPFPPHPVPGSGQSPSLSLPVPREGPGPLRPPQHLWRQPRTPIRIRHRGFSDTDRHRPRPMERADAVDTGDRPGLRSARMSWPSSLHGTPGTGKR</sequence>
<dbReference type="AlphaFoldDB" id="A0A8C5JSE5"/>
<protein>
    <submittedName>
        <fullName evidence="2">Uncharacterized protein</fullName>
    </submittedName>
</protein>
<accession>A0A8C5JSE5</accession>
<dbReference type="Ensembl" id="ENSJHYT00000027681.1">
    <property type="protein sequence ID" value="ENSJHYP00000022948.1"/>
    <property type="gene ID" value="ENSJHYG00000017296.1"/>
</dbReference>
<evidence type="ECO:0000313" key="2">
    <source>
        <dbReference type="Ensembl" id="ENSJHYP00000022948.1"/>
    </source>
</evidence>
<reference evidence="2" key="1">
    <citation type="submission" date="2025-08" db="UniProtKB">
        <authorList>
            <consortium name="Ensembl"/>
        </authorList>
    </citation>
    <scope>IDENTIFICATION</scope>
</reference>
<dbReference type="OMA" id="FSTHVCH"/>
<feature type="compositionally biased region" description="Basic and acidic residues" evidence="1">
    <location>
        <begin position="124"/>
        <end position="149"/>
    </location>
</feature>
<keyword evidence="3" id="KW-1185">Reference proteome</keyword>
<proteinExistence type="predicted"/>
<feature type="region of interest" description="Disordered" evidence="1">
    <location>
        <begin position="82"/>
        <end position="170"/>
    </location>
</feature>
<feature type="compositionally biased region" description="Low complexity" evidence="1">
    <location>
        <begin position="84"/>
        <end position="97"/>
    </location>
</feature>
<reference evidence="2" key="2">
    <citation type="submission" date="2025-09" db="UniProtKB">
        <authorList>
            <consortium name="Ensembl"/>
        </authorList>
    </citation>
    <scope>IDENTIFICATION</scope>
</reference>
<dbReference type="Proteomes" id="UP000694408">
    <property type="component" value="Unplaced"/>
</dbReference>
<evidence type="ECO:0000313" key="3">
    <source>
        <dbReference type="Proteomes" id="UP000694408"/>
    </source>
</evidence>
<evidence type="ECO:0000256" key="1">
    <source>
        <dbReference type="SAM" id="MobiDB-lite"/>
    </source>
</evidence>
<name>A0A8C5JSE5_JUNHY</name>